<dbReference type="RefSeq" id="WP_014801685.1">
    <property type="nucleotide sequence ID" value="NC_018020.1"/>
</dbReference>
<proteinExistence type="predicted"/>
<dbReference type="Proteomes" id="UP000006048">
    <property type="component" value="Chromosome"/>
</dbReference>
<evidence type="ECO:0000313" key="1">
    <source>
        <dbReference type="EMBL" id="AFM11165.1"/>
    </source>
</evidence>
<dbReference type="HOGENOM" id="CLU_1041851_0_0_12"/>
<evidence type="ECO:0000313" key="2">
    <source>
        <dbReference type="Proteomes" id="UP000006048"/>
    </source>
</evidence>
<organism evidence="1 2">
    <name type="scientific">Turneriella parva (strain ATCC BAA-1111 / DSM 21527 / NCTC 11395 / H)</name>
    <name type="common">Leptospira parva</name>
    <dbReference type="NCBI Taxonomy" id="869212"/>
    <lineage>
        <taxon>Bacteria</taxon>
        <taxon>Pseudomonadati</taxon>
        <taxon>Spirochaetota</taxon>
        <taxon>Spirochaetia</taxon>
        <taxon>Leptospirales</taxon>
        <taxon>Leptospiraceae</taxon>
        <taxon>Turneriella</taxon>
    </lineage>
</organism>
<reference evidence="1 2" key="1">
    <citation type="submission" date="2012-06" db="EMBL/GenBank/DDBJ databases">
        <title>The complete chromosome of genome of Turneriella parva DSM 21527.</title>
        <authorList>
            <consortium name="US DOE Joint Genome Institute (JGI-PGF)"/>
            <person name="Lucas S."/>
            <person name="Han J."/>
            <person name="Lapidus A."/>
            <person name="Bruce D."/>
            <person name="Goodwin L."/>
            <person name="Pitluck S."/>
            <person name="Peters L."/>
            <person name="Kyrpides N."/>
            <person name="Mavromatis K."/>
            <person name="Ivanova N."/>
            <person name="Mikhailova N."/>
            <person name="Chertkov O."/>
            <person name="Detter J.C."/>
            <person name="Tapia R."/>
            <person name="Han C."/>
            <person name="Land M."/>
            <person name="Hauser L."/>
            <person name="Markowitz V."/>
            <person name="Cheng J.-F."/>
            <person name="Hugenholtz P."/>
            <person name="Woyke T."/>
            <person name="Wu D."/>
            <person name="Gronow S."/>
            <person name="Wellnitz S."/>
            <person name="Brambilla E."/>
            <person name="Klenk H.-P."/>
            <person name="Eisen J.A."/>
        </authorList>
    </citation>
    <scope>NUCLEOTIDE SEQUENCE [LARGE SCALE GENOMIC DNA]</scope>
    <source>
        <strain evidence="2">ATCC BAA-1111 / DSM 21527 / NCTC 11395 / H</strain>
    </source>
</reference>
<dbReference type="STRING" id="869212.Turpa_0511"/>
<dbReference type="KEGG" id="tpx:Turpa_0511"/>
<dbReference type="EMBL" id="CP002959">
    <property type="protein sequence ID" value="AFM11165.1"/>
    <property type="molecule type" value="Genomic_DNA"/>
</dbReference>
<keyword evidence="2" id="KW-1185">Reference proteome</keyword>
<sequence>MSLSEAQKNELMTLQKLARQYEGIIRTSRNADQQGKAKIELKKIRDKMEAIAPGGSADQFLQANPGTVPTYGKKKSIEDIGETYPTLGKLPMARISPNSDELEINVLGSVLVAWENTFYPALGKIKLDFALSAERDSHFSVLESLKRQMKILCETIEDIPRAVREDSKAQLKDMRTRQQRQFMFDGGAFLKKIHEFWKNVYEDIQANGPKCFNKDDHIMVDTRLEVANFFQGKSVRETARFTVMFLHEAIEALNLPDLPVDKNKNLR</sequence>
<dbReference type="OrthoDB" id="3212317at2"/>
<dbReference type="AlphaFoldDB" id="I4B1K8"/>
<accession>I4B1K8</accession>
<protein>
    <submittedName>
        <fullName evidence="1">Uncharacterized protein</fullName>
    </submittedName>
</protein>
<name>I4B1K8_TURPD</name>
<gene>
    <name evidence="1" type="ordered locus">Turpa_0511</name>
</gene>